<evidence type="ECO:0000313" key="1">
    <source>
        <dbReference type="EMBL" id="KAF5952364.1"/>
    </source>
</evidence>
<name>A0A7J7HK56_CAMSI</name>
<organism evidence="1 2">
    <name type="scientific">Camellia sinensis</name>
    <name type="common">Tea plant</name>
    <name type="synonym">Thea sinensis</name>
    <dbReference type="NCBI Taxonomy" id="4442"/>
    <lineage>
        <taxon>Eukaryota</taxon>
        <taxon>Viridiplantae</taxon>
        <taxon>Streptophyta</taxon>
        <taxon>Embryophyta</taxon>
        <taxon>Tracheophyta</taxon>
        <taxon>Spermatophyta</taxon>
        <taxon>Magnoliopsida</taxon>
        <taxon>eudicotyledons</taxon>
        <taxon>Gunneridae</taxon>
        <taxon>Pentapetalae</taxon>
        <taxon>asterids</taxon>
        <taxon>Ericales</taxon>
        <taxon>Theaceae</taxon>
        <taxon>Camellia</taxon>
    </lineage>
</organism>
<gene>
    <name evidence="1" type="ORF">HYC85_010308</name>
</gene>
<reference evidence="1 2" key="2">
    <citation type="submission" date="2020-07" db="EMBL/GenBank/DDBJ databases">
        <title>Genome assembly of wild tea tree DASZ reveals pedigree and selection history of tea varieties.</title>
        <authorList>
            <person name="Zhang W."/>
        </authorList>
    </citation>
    <scope>NUCLEOTIDE SEQUENCE [LARGE SCALE GENOMIC DNA]</scope>
    <source>
        <strain evidence="2">cv. G240</strain>
        <tissue evidence="1">Leaf</tissue>
    </source>
</reference>
<keyword evidence="2" id="KW-1185">Reference proteome</keyword>
<comment type="caution">
    <text evidence="1">The sequence shown here is derived from an EMBL/GenBank/DDBJ whole genome shotgun (WGS) entry which is preliminary data.</text>
</comment>
<proteinExistence type="predicted"/>
<dbReference type="AlphaFoldDB" id="A0A7J7HK56"/>
<accession>A0A7J7HK56</accession>
<reference evidence="2" key="1">
    <citation type="journal article" date="2020" name="Nat. Commun.">
        <title>Genome assembly of wild tea tree DASZ reveals pedigree and selection history of tea varieties.</title>
        <authorList>
            <person name="Zhang W."/>
            <person name="Zhang Y."/>
            <person name="Qiu H."/>
            <person name="Guo Y."/>
            <person name="Wan H."/>
            <person name="Zhang X."/>
            <person name="Scossa F."/>
            <person name="Alseekh S."/>
            <person name="Zhang Q."/>
            <person name="Wang P."/>
            <person name="Xu L."/>
            <person name="Schmidt M.H."/>
            <person name="Jia X."/>
            <person name="Li D."/>
            <person name="Zhu A."/>
            <person name="Guo F."/>
            <person name="Chen W."/>
            <person name="Ni D."/>
            <person name="Usadel B."/>
            <person name="Fernie A.R."/>
            <person name="Wen W."/>
        </authorList>
    </citation>
    <scope>NUCLEOTIDE SEQUENCE [LARGE SCALE GENOMIC DNA]</scope>
    <source>
        <strain evidence="2">cv. G240</strain>
    </source>
</reference>
<protein>
    <submittedName>
        <fullName evidence="1">Uncharacterized protein</fullName>
    </submittedName>
</protein>
<sequence>MQRLSWDPMYYSFSILSLVREEKDDEDSFMVLHVLGKILRYNLGDKSYEKICDVGDEHCDGKGMIEYSLMYFWFHSFHYIEFSMTIHISALRYSFEDKSLKKLCDFDASAPGRRPVSFGGRSICFPFIESHSCV</sequence>
<dbReference type="EMBL" id="JACBKZ010000004">
    <property type="protein sequence ID" value="KAF5952364.1"/>
    <property type="molecule type" value="Genomic_DNA"/>
</dbReference>
<evidence type="ECO:0000313" key="2">
    <source>
        <dbReference type="Proteomes" id="UP000593564"/>
    </source>
</evidence>
<dbReference type="Proteomes" id="UP000593564">
    <property type="component" value="Unassembled WGS sequence"/>
</dbReference>